<keyword evidence="1" id="KW-1133">Transmembrane helix</keyword>
<sequence>MRAQKAWHKYRYGVVLLGIFIGNTSLCCHLVVLCDGVAGDVRFIDHTKNNPISIARVMIRGEFFLPFSRFVYGRLAGCGKRVGGVGDVYQPGQTR</sequence>
<keyword evidence="1" id="KW-0472">Membrane</keyword>
<dbReference type="KEGG" id="cfon:HZU75_08125"/>
<dbReference type="Proteomes" id="UP000510822">
    <property type="component" value="Chromosome"/>
</dbReference>
<evidence type="ECO:0000313" key="3">
    <source>
        <dbReference type="Proteomes" id="UP000510822"/>
    </source>
</evidence>
<dbReference type="RefSeq" id="WP_180308622.1">
    <property type="nucleotide sequence ID" value="NZ_CP058952.1"/>
</dbReference>
<evidence type="ECO:0000313" key="2">
    <source>
        <dbReference type="EMBL" id="QLI81497.1"/>
    </source>
</evidence>
<name>A0A7D5V9B1_9NEIS</name>
<dbReference type="EMBL" id="CP058952">
    <property type="protein sequence ID" value="QLI81497.1"/>
    <property type="molecule type" value="Genomic_DNA"/>
</dbReference>
<accession>A0A7D5V9B1</accession>
<reference evidence="2 3" key="1">
    <citation type="journal article" date="2016" name="Int. J. Syst. Evol. Microbiol.">
        <title>Chitinibacter fontanus sp. nov., isolated from a spring.</title>
        <authorList>
            <person name="Sheu S.Y."/>
            <person name="Li Y.S."/>
            <person name="Young C.C."/>
            <person name="Chen W.M."/>
        </authorList>
    </citation>
    <scope>NUCLEOTIDE SEQUENCE [LARGE SCALE GENOMIC DNA]</scope>
    <source>
        <strain evidence="2 3">STM-7</strain>
    </source>
</reference>
<gene>
    <name evidence="2" type="ORF">HZU75_08125</name>
</gene>
<keyword evidence="3" id="KW-1185">Reference proteome</keyword>
<organism evidence="2 3">
    <name type="scientific">Chitinibacter fontanus</name>
    <dbReference type="NCBI Taxonomy" id="1737446"/>
    <lineage>
        <taxon>Bacteria</taxon>
        <taxon>Pseudomonadati</taxon>
        <taxon>Pseudomonadota</taxon>
        <taxon>Betaproteobacteria</taxon>
        <taxon>Neisseriales</taxon>
        <taxon>Chitinibacteraceae</taxon>
        <taxon>Chitinibacter</taxon>
    </lineage>
</organism>
<feature type="transmembrane region" description="Helical" evidence="1">
    <location>
        <begin position="12"/>
        <end position="32"/>
    </location>
</feature>
<proteinExistence type="predicted"/>
<protein>
    <submittedName>
        <fullName evidence="2">Uncharacterized protein</fullName>
    </submittedName>
</protein>
<dbReference type="AlphaFoldDB" id="A0A7D5V9B1"/>
<keyword evidence="1" id="KW-0812">Transmembrane</keyword>
<evidence type="ECO:0000256" key="1">
    <source>
        <dbReference type="SAM" id="Phobius"/>
    </source>
</evidence>